<dbReference type="KEGG" id="cart:PA27867_1359"/>
<evidence type="ECO:0000313" key="8">
    <source>
        <dbReference type="Proteomes" id="UP000092582"/>
    </source>
</evidence>
<protein>
    <recommendedName>
        <fullName evidence="6">Adenosine deaminase domain-containing protein</fullName>
    </recommendedName>
</protein>
<evidence type="ECO:0000256" key="2">
    <source>
        <dbReference type="ARBA" id="ARBA00006676"/>
    </source>
</evidence>
<evidence type="ECO:0000256" key="3">
    <source>
        <dbReference type="ARBA" id="ARBA00022723"/>
    </source>
</evidence>
<evidence type="ECO:0000313" key="7">
    <source>
        <dbReference type="EMBL" id="ANP72318.1"/>
    </source>
</evidence>
<proteinExistence type="inferred from homology"/>
<feature type="domain" description="Adenosine deaminase" evidence="6">
    <location>
        <begin position="91"/>
        <end position="356"/>
    </location>
</feature>
<dbReference type="AlphaFoldDB" id="A0A1B1BIG7"/>
<comment type="similarity">
    <text evidence="2">Belongs to the metallo-dependent hydrolases superfamily. Adenosine and AMP deaminases family.</text>
</comment>
<dbReference type="Pfam" id="PF00962">
    <property type="entry name" value="A_deaminase"/>
    <property type="match status" value="1"/>
</dbReference>
<dbReference type="GO" id="GO:0046872">
    <property type="term" value="F:metal ion binding"/>
    <property type="evidence" value="ECO:0007669"/>
    <property type="project" value="UniProtKB-KW"/>
</dbReference>
<organism evidence="7 8">
    <name type="scientific">Cryobacterium arcticum</name>
    <dbReference type="NCBI Taxonomy" id="670052"/>
    <lineage>
        <taxon>Bacteria</taxon>
        <taxon>Bacillati</taxon>
        <taxon>Actinomycetota</taxon>
        <taxon>Actinomycetes</taxon>
        <taxon>Micrococcales</taxon>
        <taxon>Microbacteriaceae</taxon>
        <taxon>Cryobacterium</taxon>
    </lineage>
</organism>
<evidence type="ECO:0000256" key="1">
    <source>
        <dbReference type="ARBA" id="ARBA00001947"/>
    </source>
</evidence>
<evidence type="ECO:0000256" key="4">
    <source>
        <dbReference type="ARBA" id="ARBA00022801"/>
    </source>
</evidence>
<evidence type="ECO:0000259" key="6">
    <source>
        <dbReference type="Pfam" id="PF00962"/>
    </source>
</evidence>
<name>A0A1B1BIG7_9MICO</name>
<dbReference type="InterPro" id="IPR006330">
    <property type="entry name" value="Ado/ade_deaminase"/>
</dbReference>
<keyword evidence="3" id="KW-0479">Metal-binding</keyword>
<reference evidence="7 8" key="1">
    <citation type="submission" date="2016-06" db="EMBL/GenBank/DDBJ databases">
        <title>Genome sequencing of Cryobacterium arcticum PAMC 27867.</title>
        <authorList>
            <person name="Lee J."/>
            <person name="Kim O.-S."/>
        </authorList>
    </citation>
    <scope>NUCLEOTIDE SEQUENCE [LARGE SCALE GENOMIC DNA]</scope>
    <source>
        <strain evidence="7 8">PAMC 27867</strain>
    </source>
</reference>
<dbReference type="EMBL" id="CP016282">
    <property type="protein sequence ID" value="ANP72318.1"/>
    <property type="molecule type" value="Genomic_DNA"/>
</dbReference>
<accession>A0A1B1BIG7</accession>
<dbReference type="InterPro" id="IPR032466">
    <property type="entry name" value="Metal_Hydrolase"/>
</dbReference>
<keyword evidence="8" id="KW-1185">Reference proteome</keyword>
<comment type="cofactor">
    <cofactor evidence="1">
        <name>Zn(2+)</name>
        <dbReference type="ChEBI" id="CHEBI:29105"/>
    </cofactor>
</comment>
<dbReference type="STRING" id="670052.PA27867_1359"/>
<sequence length="371" mass="41042">MTLIDTPSTASYLDRMPKTDLHCHLIGTVRASTFGELARREKLELPDSAEAIFRDINSLPPDPALYADTRIPVPMGRSADEPDTSYSLFKASEWVVSVLRSAEDLTRITYEAFESAHQSGTRHLELFFDHLPPHLEPLGYRGAVEAYADGIRMAERDFGMTGRMIAGIDRSKSGEHALHLVQQIVDNPHEYVVGIGLDNLETAGPPERFVDAYALAGAAGLKRTAHSSEHAPIAANTITCLDRLGCDRIDHGYFVLEDDAVVERVRADQTPFIVAFTTSRRSWRPWRQASIKAMVDAGLNVILSSDDPGMFPTTLAAEYRIASTALQLDNTTLRAMSLAGVEASWLSEPEKMLLRESFVRDFDALDQESAH</sequence>
<dbReference type="InterPro" id="IPR001365">
    <property type="entry name" value="A_deaminase_dom"/>
</dbReference>
<gene>
    <name evidence="7" type="ORF">PA27867_1359</name>
</gene>
<dbReference type="Proteomes" id="UP000092582">
    <property type="component" value="Chromosome 1"/>
</dbReference>
<dbReference type="Gene3D" id="3.20.20.140">
    <property type="entry name" value="Metal-dependent hydrolases"/>
    <property type="match status" value="1"/>
</dbReference>
<dbReference type="RefSeq" id="WP_236900861.1">
    <property type="nucleotide sequence ID" value="NZ_CP016282.1"/>
</dbReference>
<keyword evidence="5" id="KW-0862">Zinc</keyword>
<dbReference type="GO" id="GO:0016814">
    <property type="term" value="F:hydrolase activity, acting on carbon-nitrogen (but not peptide) bonds, in cyclic amidines"/>
    <property type="evidence" value="ECO:0007669"/>
    <property type="project" value="UniProtKB-ARBA"/>
</dbReference>
<dbReference type="PATRIC" id="fig|670052.7.peg.1412"/>
<dbReference type="GO" id="GO:0019239">
    <property type="term" value="F:deaminase activity"/>
    <property type="evidence" value="ECO:0007669"/>
    <property type="project" value="InterPro"/>
</dbReference>
<dbReference type="PANTHER" id="PTHR43114">
    <property type="entry name" value="ADENINE DEAMINASE"/>
    <property type="match status" value="1"/>
</dbReference>
<dbReference type="PANTHER" id="PTHR43114:SF6">
    <property type="entry name" value="ADENINE DEAMINASE"/>
    <property type="match status" value="1"/>
</dbReference>
<dbReference type="SUPFAM" id="SSF51556">
    <property type="entry name" value="Metallo-dependent hydrolases"/>
    <property type="match status" value="1"/>
</dbReference>
<keyword evidence="4" id="KW-0378">Hydrolase</keyword>
<evidence type="ECO:0000256" key="5">
    <source>
        <dbReference type="ARBA" id="ARBA00022833"/>
    </source>
</evidence>